<keyword evidence="3" id="KW-0949">S-adenosyl-L-methionine</keyword>
<reference evidence="9 10" key="1">
    <citation type="submission" date="2019-11" db="EMBL/GenBank/DDBJ databases">
        <title>Whole-genome sequence of a the green, strictly anaerobic photosynthetic bacterium Heliobacillus mobilis DSM 6151.</title>
        <authorList>
            <person name="Kyndt J.A."/>
            <person name="Meyer T.E."/>
        </authorList>
    </citation>
    <scope>NUCLEOTIDE SEQUENCE [LARGE SCALE GENOMIC DNA]</scope>
    <source>
        <strain evidence="9 10">DSM 6151</strain>
    </source>
</reference>
<keyword evidence="6" id="KW-0408">Iron</keyword>
<dbReference type="Pfam" id="PF01964">
    <property type="entry name" value="ThiC_Rad_SAM"/>
    <property type="match status" value="1"/>
</dbReference>
<evidence type="ECO:0000313" key="10">
    <source>
        <dbReference type="Proteomes" id="UP000430670"/>
    </source>
</evidence>
<keyword evidence="8" id="KW-0456">Lyase</keyword>
<dbReference type="AlphaFoldDB" id="A0A6I3SFH4"/>
<accession>A0A6I3SFH4</accession>
<evidence type="ECO:0000256" key="8">
    <source>
        <dbReference type="ARBA" id="ARBA00023239"/>
    </source>
</evidence>
<dbReference type="PANTHER" id="PTHR30557:SF1">
    <property type="entry name" value="PHOSPHOMETHYLPYRIMIDINE SYNTHASE, CHLOROPLASTIC"/>
    <property type="match status" value="1"/>
</dbReference>
<dbReference type="RefSeq" id="WP_170291539.1">
    <property type="nucleotide sequence ID" value="NZ_WNKU01000001.1"/>
</dbReference>
<protein>
    <submittedName>
        <fullName evidence="9">Uncharacterized protein</fullName>
    </submittedName>
</protein>
<evidence type="ECO:0000256" key="7">
    <source>
        <dbReference type="ARBA" id="ARBA00023014"/>
    </source>
</evidence>
<dbReference type="Proteomes" id="UP000430670">
    <property type="component" value="Unassembled WGS sequence"/>
</dbReference>
<sequence>MELTQREAACRNITTAEMVEAAWQEQVYPEVIRQGLAEGTIVLPMNKNRSKGRKAVAFGRPLSTKVSASIGLPLTGGQEALEKEKLQVAVAAGADAIIDLSIGVEKDGDLVSGLRRFLQWTLQNCPQPIGSLPIYEVFACRRGGQKGGTLATTVDLLVRRGME</sequence>
<keyword evidence="2" id="KW-0004">4Fe-4S</keyword>
<evidence type="ECO:0000256" key="2">
    <source>
        <dbReference type="ARBA" id="ARBA00022485"/>
    </source>
</evidence>
<evidence type="ECO:0000256" key="1">
    <source>
        <dbReference type="ARBA" id="ARBA00001966"/>
    </source>
</evidence>
<keyword evidence="10" id="KW-1185">Reference proteome</keyword>
<evidence type="ECO:0000256" key="6">
    <source>
        <dbReference type="ARBA" id="ARBA00023004"/>
    </source>
</evidence>
<dbReference type="InterPro" id="IPR002817">
    <property type="entry name" value="ThiC/BzaA/B"/>
</dbReference>
<comment type="cofactor">
    <cofactor evidence="1">
        <name>[4Fe-4S] cluster</name>
        <dbReference type="ChEBI" id="CHEBI:49883"/>
    </cofactor>
</comment>
<dbReference type="GO" id="GO:0016829">
    <property type="term" value="F:lyase activity"/>
    <property type="evidence" value="ECO:0007669"/>
    <property type="project" value="UniProtKB-KW"/>
</dbReference>
<keyword evidence="4" id="KW-0479">Metal-binding</keyword>
<dbReference type="InterPro" id="IPR038521">
    <property type="entry name" value="ThiC/Bza_core_dom"/>
</dbReference>
<dbReference type="Gene3D" id="3.20.20.540">
    <property type="entry name" value="Radical SAM ThiC family, central domain"/>
    <property type="match status" value="1"/>
</dbReference>
<dbReference type="GO" id="GO:0009228">
    <property type="term" value="P:thiamine biosynthetic process"/>
    <property type="evidence" value="ECO:0007669"/>
    <property type="project" value="InterPro"/>
</dbReference>
<dbReference type="GO" id="GO:0046872">
    <property type="term" value="F:metal ion binding"/>
    <property type="evidence" value="ECO:0007669"/>
    <property type="project" value="UniProtKB-KW"/>
</dbReference>
<gene>
    <name evidence="9" type="ORF">GJ688_01105</name>
</gene>
<name>A0A6I3SFH4_HELMO</name>
<proteinExistence type="predicted"/>
<dbReference type="EMBL" id="WNKU01000001">
    <property type="protein sequence ID" value="MTV47576.1"/>
    <property type="molecule type" value="Genomic_DNA"/>
</dbReference>
<organism evidence="9 10">
    <name type="scientific">Heliobacterium mobile</name>
    <name type="common">Heliobacillus mobilis</name>
    <dbReference type="NCBI Taxonomy" id="28064"/>
    <lineage>
        <taxon>Bacteria</taxon>
        <taxon>Bacillati</taxon>
        <taxon>Bacillota</taxon>
        <taxon>Clostridia</taxon>
        <taxon>Eubacteriales</taxon>
        <taxon>Heliobacteriaceae</taxon>
        <taxon>Heliobacterium</taxon>
    </lineage>
</organism>
<dbReference type="PANTHER" id="PTHR30557">
    <property type="entry name" value="THIAMINE BIOSYNTHESIS PROTEIN THIC"/>
    <property type="match status" value="1"/>
</dbReference>
<dbReference type="GO" id="GO:0051539">
    <property type="term" value="F:4 iron, 4 sulfur cluster binding"/>
    <property type="evidence" value="ECO:0007669"/>
    <property type="project" value="UniProtKB-KW"/>
</dbReference>
<comment type="caution">
    <text evidence="9">The sequence shown here is derived from an EMBL/GenBank/DDBJ whole genome shotgun (WGS) entry which is preliminary data.</text>
</comment>
<keyword evidence="7" id="KW-0411">Iron-sulfur</keyword>
<dbReference type="GO" id="GO:0005829">
    <property type="term" value="C:cytosol"/>
    <property type="evidence" value="ECO:0007669"/>
    <property type="project" value="TreeGrafter"/>
</dbReference>
<keyword evidence="5" id="KW-0862">Zinc</keyword>
<evidence type="ECO:0000256" key="3">
    <source>
        <dbReference type="ARBA" id="ARBA00022691"/>
    </source>
</evidence>
<evidence type="ECO:0000256" key="4">
    <source>
        <dbReference type="ARBA" id="ARBA00022723"/>
    </source>
</evidence>
<evidence type="ECO:0000313" key="9">
    <source>
        <dbReference type="EMBL" id="MTV47576.1"/>
    </source>
</evidence>
<evidence type="ECO:0000256" key="5">
    <source>
        <dbReference type="ARBA" id="ARBA00022833"/>
    </source>
</evidence>